<gene>
    <name evidence="2" type="ORF">JF535_14660</name>
</gene>
<evidence type="ECO:0000313" key="3">
    <source>
        <dbReference type="Proteomes" id="UP000664293"/>
    </source>
</evidence>
<keyword evidence="1" id="KW-1133">Transmembrane helix</keyword>
<evidence type="ECO:0000313" key="2">
    <source>
        <dbReference type="EMBL" id="MBN8432092.1"/>
    </source>
</evidence>
<evidence type="ECO:0000256" key="1">
    <source>
        <dbReference type="SAM" id="Phobius"/>
    </source>
</evidence>
<keyword evidence="3" id="KW-1185">Reference proteome</keyword>
<name>A0ABS3E9W9_9GAMM</name>
<dbReference type="Proteomes" id="UP000664293">
    <property type="component" value="Unassembled WGS sequence"/>
</dbReference>
<feature type="transmembrane region" description="Helical" evidence="1">
    <location>
        <begin position="6"/>
        <end position="25"/>
    </location>
</feature>
<keyword evidence="1" id="KW-0812">Transmembrane</keyword>
<keyword evidence="1" id="KW-0472">Membrane</keyword>
<dbReference type="RefSeq" id="WP_207003359.1">
    <property type="nucleotide sequence ID" value="NZ_JAEKJR010000002.1"/>
</dbReference>
<reference evidence="2 3" key="1">
    <citation type="submission" date="2020-12" db="EMBL/GenBank/DDBJ databases">
        <title>Oil enriched cultivation method for isolating marine PHA-producing bacteria.</title>
        <authorList>
            <person name="Zheng W."/>
            <person name="Yu S."/>
            <person name="Huang Y."/>
        </authorList>
    </citation>
    <scope>NUCLEOTIDE SEQUENCE [LARGE SCALE GENOMIC DNA]</scope>
    <source>
        <strain evidence="2 3">SN0-2</strain>
    </source>
</reference>
<comment type="caution">
    <text evidence="2">The sequence shown here is derived from an EMBL/GenBank/DDBJ whole genome shotgun (WGS) entry which is preliminary data.</text>
</comment>
<sequence length="166" mass="18597">MEEILNWARPLISGLIGGLAVYFLVRYTKYSAEVEGGVRTVAYSKPFKIFSAALIPFAVFILYAMSQSYEGQELAAGLVGGGFLAAAIFFPYQAFLVSFKYDDEYIYYRSPICGNRTVQWGNLSKVGYSWLMQADYIVVEGIGRIWCSNMLNGYAELMEFVSAKKS</sequence>
<feature type="transmembrane region" description="Helical" evidence="1">
    <location>
        <begin position="78"/>
        <end position="99"/>
    </location>
</feature>
<accession>A0ABS3E9W9</accession>
<organism evidence="2 3">
    <name type="scientific">Microbulbifer salipaludis</name>
    <dbReference type="NCBI Taxonomy" id="187980"/>
    <lineage>
        <taxon>Bacteria</taxon>
        <taxon>Pseudomonadati</taxon>
        <taxon>Pseudomonadota</taxon>
        <taxon>Gammaproteobacteria</taxon>
        <taxon>Cellvibrionales</taxon>
        <taxon>Microbulbiferaceae</taxon>
        <taxon>Microbulbifer</taxon>
    </lineage>
</organism>
<protein>
    <submittedName>
        <fullName evidence="2">Uncharacterized protein</fullName>
    </submittedName>
</protein>
<proteinExistence type="predicted"/>
<dbReference type="EMBL" id="JAEKJR010000002">
    <property type="protein sequence ID" value="MBN8432092.1"/>
    <property type="molecule type" value="Genomic_DNA"/>
</dbReference>
<feature type="transmembrane region" description="Helical" evidence="1">
    <location>
        <begin position="46"/>
        <end position="66"/>
    </location>
</feature>